<proteinExistence type="predicted"/>
<dbReference type="AlphaFoldDB" id="A0A0H2RNP0"/>
<dbReference type="InParanoid" id="A0A0H2RNP0"/>
<evidence type="ECO:0000313" key="2">
    <source>
        <dbReference type="Proteomes" id="UP000053477"/>
    </source>
</evidence>
<gene>
    <name evidence="1" type="ORF">SCHPADRAFT_487924</name>
</gene>
<organism evidence="1 2">
    <name type="scientific">Schizopora paradoxa</name>
    <dbReference type="NCBI Taxonomy" id="27342"/>
    <lineage>
        <taxon>Eukaryota</taxon>
        <taxon>Fungi</taxon>
        <taxon>Dikarya</taxon>
        <taxon>Basidiomycota</taxon>
        <taxon>Agaricomycotina</taxon>
        <taxon>Agaricomycetes</taxon>
        <taxon>Hymenochaetales</taxon>
        <taxon>Schizoporaceae</taxon>
        <taxon>Schizopora</taxon>
    </lineage>
</organism>
<keyword evidence="2" id="KW-1185">Reference proteome</keyword>
<reference evidence="1 2" key="1">
    <citation type="submission" date="2015-04" db="EMBL/GenBank/DDBJ databases">
        <title>Complete genome sequence of Schizopora paradoxa KUC8140, a cosmopolitan wood degrader in East Asia.</title>
        <authorList>
            <consortium name="DOE Joint Genome Institute"/>
            <person name="Min B."/>
            <person name="Park H."/>
            <person name="Jang Y."/>
            <person name="Kim J.-J."/>
            <person name="Kim K.H."/>
            <person name="Pangilinan J."/>
            <person name="Lipzen A."/>
            <person name="Riley R."/>
            <person name="Grigoriev I.V."/>
            <person name="Spatafora J.W."/>
            <person name="Choi I.-G."/>
        </authorList>
    </citation>
    <scope>NUCLEOTIDE SEQUENCE [LARGE SCALE GENOMIC DNA]</scope>
    <source>
        <strain evidence="1 2">KUC8140</strain>
    </source>
</reference>
<dbReference type="EMBL" id="KQ086009">
    <property type="protein sequence ID" value="KLO11078.1"/>
    <property type="molecule type" value="Genomic_DNA"/>
</dbReference>
<evidence type="ECO:0000313" key="1">
    <source>
        <dbReference type="EMBL" id="KLO11078.1"/>
    </source>
</evidence>
<accession>A0A0H2RNP0</accession>
<sequence>MLCATPFLERIQTCERECEDGTRAVLQFTEKEFGSMLTLRSPIVASQSHDEVIQMRTTNTATEQDIALKELEIQALRTAILQKHADLVRIKDEKVIKVNHADSLLRGMNRNTYLPVEVILRIFELLHYPQSVDYKIRSTRELSLYKIATGFEDLPGWRKAIMSQIPLVLAPDSRQWDNVKNELSLRNKIALGYHPRVCAYNDNDVIAQTGIREPSAAYLAINSGYFHAHQDVARHFQLKSVIFSASDLQKLSEGLDYAGELLWRIESLEIVLSRSYMEIHDGFWNQLGGQDNRGPFRLSIPPGDLVPRLRIACLPWGALQGCLPLLTQVTSLEIVIPEETDAIAVNNILVSLHSLPQSITHLTLRRVYSRDESPIFDDVDNNPAFLPNLVELAVKGFESPRHFYKGDDGGFSE</sequence>
<name>A0A0H2RNP0_9AGAM</name>
<dbReference type="Proteomes" id="UP000053477">
    <property type="component" value="Unassembled WGS sequence"/>
</dbReference>
<protein>
    <submittedName>
        <fullName evidence="1">Uncharacterized protein</fullName>
    </submittedName>
</protein>